<evidence type="ECO:0000313" key="3">
    <source>
        <dbReference type="Proteomes" id="UP000199589"/>
    </source>
</evidence>
<dbReference type="PANTHER" id="PTHR36110:SF2">
    <property type="entry name" value="RING-CLEAVING DIOXYGENASE MHQE-RELATED"/>
    <property type="match status" value="1"/>
</dbReference>
<dbReference type="InterPro" id="IPR037523">
    <property type="entry name" value="VOC_core"/>
</dbReference>
<proteinExistence type="predicted"/>
<dbReference type="Gene3D" id="3.10.180.10">
    <property type="entry name" value="2,3-Dihydroxybiphenyl 1,2-Dioxygenase, domain 1"/>
    <property type="match status" value="2"/>
</dbReference>
<name>A0A1I4BCB3_9LACT</name>
<reference evidence="3" key="1">
    <citation type="submission" date="2016-10" db="EMBL/GenBank/DDBJ databases">
        <authorList>
            <person name="Varghese N."/>
            <person name="Submissions S."/>
        </authorList>
    </citation>
    <scope>NUCLEOTIDE SEQUENCE [LARGE SCALE GENOMIC DNA]</scope>
    <source>
        <strain evidence="3">DSM 16108</strain>
    </source>
</reference>
<evidence type="ECO:0000313" key="2">
    <source>
        <dbReference type="EMBL" id="SFK66472.1"/>
    </source>
</evidence>
<dbReference type="InterPro" id="IPR004360">
    <property type="entry name" value="Glyas_Fos-R_dOase_dom"/>
</dbReference>
<accession>A0A1I4BCB3</accession>
<gene>
    <name evidence="2" type="ORF">SAMN04488569_106810</name>
</gene>
<dbReference type="RefSeq" id="WP_091898629.1">
    <property type="nucleotide sequence ID" value="NZ_FOSJ01000068.1"/>
</dbReference>
<dbReference type="CDD" id="cd08347">
    <property type="entry name" value="PcpA_C_like"/>
    <property type="match status" value="1"/>
</dbReference>
<dbReference type="AlphaFoldDB" id="A0A1I4BCB3"/>
<dbReference type="SUPFAM" id="SSF54593">
    <property type="entry name" value="Glyoxalase/Bleomycin resistance protein/Dihydroxybiphenyl dioxygenase"/>
    <property type="match status" value="1"/>
</dbReference>
<dbReference type="EMBL" id="FOSJ01000068">
    <property type="protein sequence ID" value="SFK66472.1"/>
    <property type="molecule type" value="Genomic_DNA"/>
</dbReference>
<dbReference type="PANTHER" id="PTHR36110">
    <property type="entry name" value="RING-CLEAVING DIOXYGENASE MHQE-RELATED"/>
    <property type="match status" value="1"/>
</dbReference>
<dbReference type="InterPro" id="IPR029068">
    <property type="entry name" value="Glyas_Bleomycin-R_OHBP_Dase"/>
</dbReference>
<keyword evidence="3" id="KW-1185">Reference proteome</keyword>
<dbReference type="InterPro" id="IPR052537">
    <property type="entry name" value="Extradiol_RC_dioxygenase"/>
</dbReference>
<feature type="domain" description="VOC" evidence="1">
    <location>
        <begin position="152"/>
        <end position="269"/>
    </location>
</feature>
<dbReference type="STRING" id="258723.GCA_900169305_01631"/>
<organism evidence="2 3">
    <name type="scientific">Marinilactibacillus piezotolerans</name>
    <dbReference type="NCBI Taxonomy" id="258723"/>
    <lineage>
        <taxon>Bacteria</taxon>
        <taxon>Bacillati</taxon>
        <taxon>Bacillota</taxon>
        <taxon>Bacilli</taxon>
        <taxon>Lactobacillales</taxon>
        <taxon>Carnobacteriaceae</taxon>
        <taxon>Marinilactibacillus</taxon>
    </lineage>
</organism>
<sequence length="307" mass="34418">MMKKTVGIHHISAIVGSPKETVAFYSEVLGLRLIKKTVNFDDPRTYHLYFGNEEGTPGTIMTFFPWPKAYSGTVGTGQVGRTMFVVSEDALDFWSERLRSFNIKVEQTSLFGEETLFFQDSHGLNLAIAARSVSAENTWLSEGIPEEKSIKGIAGASLLSEQPDKTAALLEHYMGFERVEETENYIRFKAEGTLGNTIDLKKSESLSGSFGVGTVHHIAFRAQDFSDHLEWQDYLMDNGYPTTEVKDRQYFKAIYFKEPGGIIMEIATDTPGFTVDEPLEHLGETLLLPEWLESKRALIEAHLPSLS</sequence>
<evidence type="ECO:0000259" key="1">
    <source>
        <dbReference type="PROSITE" id="PS51819"/>
    </source>
</evidence>
<dbReference type="PROSITE" id="PS51819">
    <property type="entry name" value="VOC"/>
    <property type="match status" value="2"/>
</dbReference>
<protein>
    <submittedName>
        <fullName evidence="2">Glyoxalase family protein</fullName>
    </submittedName>
</protein>
<dbReference type="Proteomes" id="UP000199589">
    <property type="component" value="Unassembled WGS sequence"/>
</dbReference>
<dbReference type="OrthoDB" id="9785698at2"/>
<dbReference type="Pfam" id="PF00903">
    <property type="entry name" value="Glyoxalase"/>
    <property type="match status" value="2"/>
</dbReference>
<feature type="domain" description="VOC" evidence="1">
    <location>
        <begin position="7"/>
        <end position="131"/>
    </location>
</feature>